<dbReference type="GO" id="GO:0003824">
    <property type="term" value="F:catalytic activity"/>
    <property type="evidence" value="ECO:0007669"/>
    <property type="project" value="InterPro"/>
</dbReference>
<keyword evidence="1" id="KW-0227">DNA damage</keyword>
<dbReference type="InterPro" id="IPR036388">
    <property type="entry name" value="WH-like_DNA-bd_sf"/>
</dbReference>
<organism evidence="3">
    <name type="scientific">marine sediment metagenome</name>
    <dbReference type="NCBI Taxonomy" id="412755"/>
    <lineage>
        <taxon>unclassified sequences</taxon>
        <taxon>metagenomes</taxon>
        <taxon>ecological metagenomes</taxon>
    </lineage>
</organism>
<feature type="domain" description="Methylated-DNA-[protein]-cysteine S-methyltransferase DNA binding" evidence="2">
    <location>
        <begin position="51"/>
        <end position="139"/>
    </location>
</feature>
<reference evidence="3" key="1">
    <citation type="journal article" date="2014" name="Front. Microbiol.">
        <title>High frequency of phylogenetically diverse reductive dehalogenase-homologous genes in deep subseafloor sedimentary metagenomes.</title>
        <authorList>
            <person name="Kawai M."/>
            <person name="Futagami T."/>
            <person name="Toyoda A."/>
            <person name="Takaki Y."/>
            <person name="Nishi S."/>
            <person name="Hori S."/>
            <person name="Arai W."/>
            <person name="Tsubouchi T."/>
            <person name="Morono Y."/>
            <person name="Uchiyama I."/>
            <person name="Ito T."/>
            <person name="Fujiyama A."/>
            <person name="Inagaki F."/>
            <person name="Takami H."/>
        </authorList>
    </citation>
    <scope>NUCLEOTIDE SEQUENCE</scope>
    <source>
        <strain evidence="3">Expedition CK06-06</strain>
    </source>
</reference>
<protein>
    <recommendedName>
        <fullName evidence="2">Methylated-DNA-[protein]-cysteine S-methyltransferase DNA binding domain-containing protein</fullName>
    </recommendedName>
</protein>
<feature type="non-terminal residue" evidence="3">
    <location>
        <position position="153"/>
    </location>
</feature>
<evidence type="ECO:0000259" key="2">
    <source>
        <dbReference type="Pfam" id="PF01035"/>
    </source>
</evidence>
<gene>
    <name evidence="3" type="ORF">S01H1_76965</name>
</gene>
<dbReference type="SUPFAM" id="SSF46767">
    <property type="entry name" value="Methylated DNA-protein cysteine methyltransferase, C-terminal domain"/>
    <property type="match status" value="1"/>
</dbReference>
<dbReference type="AlphaFoldDB" id="X0YM04"/>
<dbReference type="InterPro" id="IPR014048">
    <property type="entry name" value="MethylDNA_cys_MeTrfase_DNA-bd"/>
</dbReference>
<comment type="caution">
    <text evidence="3">The sequence shown here is derived from an EMBL/GenBank/DDBJ whole genome shotgun (WGS) entry which is preliminary data.</text>
</comment>
<dbReference type="EMBL" id="BARS01051706">
    <property type="protein sequence ID" value="GAG47972.1"/>
    <property type="molecule type" value="Genomic_DNA"/>
</dbReference>
<name>X0YM04_9ZZZZ</name>
<proteinExistence type="predicted"/>
<dbReference type="InterPro" id="IPR036217">
    <property type="entry name" value="MethylDNA_cys_MeTrfase_DNAb"/>
</dbReference>
<dbReference type="GO" id="GO:0006281">
    <property type="term" value="P:DNA repair"/>
    <property type="evidence" value="ECO:0007669"/>
    <property type="project" value="InterPro"/>
</dbReference>
<evidence type="ECO:0000313" key="3">
    <source>
        <dbReference type="EMBL" id="GAG47972.1"/>
    </source>
</evidence>
<dbReference type="Pfam" id="PF01035">
    <property type="entry name" value="DNA_binding_1"/>
    <property type="match status" value="1"/>
</dbReference>
<accession>X0YM04</accession>
<dbReference type="Gene3D" id="1.10.10.10">
    <property type="entry name" value="Winged helix-like DNA-binding domain superfamily/Winged helix DNA-binding domain"/>
    <property type="match status" value="1"/>
</dbReference>
<evidence type="ECO:0000256" key="1">
    <source>
        <dbReference type="ARBA" id="ARBA00022763"/>
    </source>
</evidence>
<sequence length="153" mass="17093">MAIKWKLKAGTTWRQKLQKNQEPKVVRVPAKMQKRFGKGTMLIPKPLDVDTLMRKIPKGKLATTGQIGDRLARDCKADCACPMTTGIFVKIAAETAEEDLRNGRKRITPYWRVIKSDGKLNEKFPGGTRAQAKRLREEGHVIEAAKGKAGPKV</sequence>